<dbReference type="Gene3D" id="3.40.50.1820">
    <property type="entry name" value="alpha/beta hydrolase"/>
    <property type="match status" value="1"/>
</dbReference>
<keyword evidence="4" id="KW-1185">Reference proteome</keyword>
<feature type="region of interest" description="Disordered" evidence="1">
    <location>
        <begin position="670"/>
        <end position="692"/>
    </location>
</feature>
<dbReference type="EMBL" id="FNXT01000908">
    <property type="protein sequence ID" value="SZX69175.1"/>
    <property type="molecule type" value="Genomic_DNA"/>
</dbReference>
<sequence length="692" mass="74405">MGKKQAALGEWESPISSELIVSKVLRLGSPSVLPTGDITWVEMRPSEQGRSVLIHRSAADGSTRDITPEPSSGFNVRTRVHEYGGGEHLVAGSKVYFSNFMDQRVYVQDLTPGSEPVALTAADSKQRFANYALDEPRNRLLAVCEDHSKGDDQEASNSIAAIDLATGAVKQLVTGHDFFSSPVLSPDGSKMAYVAWDHPNMPWDDVLLLVTDLDGAGLPVGEPRLVAGGKDTSVQQPQWGPDGALYFISDASGWWNLYRTQLEQDSQPAALLPMAAEFGTPPWLFGLHSYEILQEGAAVLTLFDDPAAAGSQLGVIDTATLSLTRLSTGYSSYGKLAVLHAAEGLTIVTVAGSPSTPQALVKLQVPDLAGLLASSPSDWQLIKPSTDLQLDPGFISQPRSIEYPTEGGVTAFMNFYPPTNKDYEFPPGQLPALLVKIHGGPTSAASTLFNIGYQFWTSRGFAIADVNYGGSTGFGRSYRNRLRGNWGVTDVNDCCAAARYLADQGLVDGSRLCIDGGSAGGYTTLAVLAFRDVFSAGASHYGVADAELLAQHTHKFESRYLDLLIGPYPADKELYQQRSPIHSADKISAPVALFQGDEDKIVPPEQSEAMWEALKAKGLPTTLMMYKGEQHGFRKAENIRSALEGEMFFYGQVLGFKASYSPELQPMTIDNLPDTGAKPATGAPAAALKDEL</sequence>
<accession>A0A383VUK9</accession>
<dbReference type="AlphaFoldDB" id="A0A383VUK9"/>
<evidence type="ECO:0000256" key="1">
    <source>
        <dbReference type="SAM" id="MobiDB-lite"/>
    </source>
</evidence>
<dbReference type="InterPro" id="IPR001375">
    <property type="entry name" value="Peptidase_S9_cat"/>
</dbReference>
<dbReference type="Gene3D" id="2.120.10.30">
    <property type="entry name" value="TolB, C-terminal domain"/>
    <property type="match status" value="1"/>
</dbReference>
<evidence type="ECO:0000313" key="3">
    <source>
        <dbReference type="EMBL" id="SZX69175.1"/>
    </source>
</evidence>
<gene>
    <name evidence="3" type="ORF">BQ4739_LOCUS9471</name>
</gene>
<dbReference type="GO" id="GO:0008236">
    <property type="term" value="F:serine-type peptidase activity"/>
    <property type="evidence" value="ECO:0007669"/>
    <property type="project" value="InterPro"/>
</dbReference>
<dbReference type="InterPro" id="IPR011042">
    <property type="entry name" value="6-blade_b-propeller_TolB-like"/>
</dbReference>
<dbReference type="InterPro" id="IPR029058">
    <property type="entry name" value="AB_hydrolase_fold"/>
</dbReference>
<evidence type="ECO:0000259" key="2">
    <source>
        <dbReference type="Pfam" id="PF00326"/>
    </source>
</evidence>
<dbReference type="InterPro" id="IPR050585">
    <property type="entry name" value="Xaa-Pro_dipeptidyl-ppase/CocE"/>
</dbReference>
<dbReference type="PANTHER" id="PTHR43056:SF5">
    <property type="entry name" value="PEPTIDASE S9 PROLYL OLIGOPEPTIDASE CATALYTIC DOMAIN-CONTAINING PROTEIN"/>
    <property type="match status" value="1"/>
</dbReference>
<proteinExistence type="predicted"/>
<organism evidence="3 4">
    <name type="scientific">Tetradesmus obliquus</name>
    <name type="common">Green alga</name>
    <name type="synonym">Acutodesmus obliquus</name>
    <dbReference type="NCBI Taxonomy" id="3088"/>
    <lineage>
        <taxon>Eukaryota</taxon>
        <taxon>Viridiplantae</taxon>
        <taxon>Chlorophyta</taxon>
        <taxon>core chlorophytes</taxon>
        <taxon>Chlorophyceae</taxon>
        <taxon>CS clade</taxon>
        <taxon>Sphaeropleales</taxon>
        <taxon>Scenedesmaceae</taxon>
        <taxon>Tetradesmus</taxon>
    </lineage>
</organism>
<dbReference type="STRING" id="3088.A0A383VUK9"/>
<evidence type="ECO:0000313" key="4">
    <source>
        <dbReference type="Proteomes" id="UP000256970"/>
    </source>
</evidence>
<reference evidence="3 4" key="1">
    <citation type="submission" date="2016-10" db="EMBL/GenBank/DDBJ databases">
        <authorList>
            <person name="Cai Z."/>
        </authorList>
    </citation>
    <scope>NUCLEOTIDE SEQUENCE [LARGE SCALE GENOMIC DNA]</scope>
</reference>
<feature type="domain" description="Peptidase S9 prolyl oligopeptidase catalytic" evidence="2">
    <location>
        <begin position="453"/>
        <end position="655"/>
    </location>
</feature>
<dbReference type="SUPFAM" id="SSF53474">
    <property type="entry name" value="alpha/beta-Hydrolases"/>
    <property type="match status" value="1"/>
</dbReference>
<protein>
    <recommendedName>
        <fullName evidence="2">Peptidase S9 prolyl oligopeptidase catalytic domain-containing protein</fullName>
    </recommendedName>
</protein>
<dbReference type="PANTHER" id="PTHR43056">
    <property type="entry name" value="PEPTIDASE S9 PROLYL OLIGOPEPTIDASE"/>
    <property type="match status" value="1"/>
</dbReference>
<dbReference type="Pfam" id="PF00326">
    <property type="entry name" value="Peptidase_S9"/>
    <property type="match status" value="1"/>
</dbReference>
<dbReference type="SUPFAM" id="SSF82171">
    <property type="entry name" value="DPP6 N-terminal domain-like"/>
    <property type="match status" value="1"/>
</dbReference>
<dbReference type="GO" id="GO:0006508">
    <property type="term" value="P:proteolysis"/>
    <property type="evidence" value="ECO:0007669"/>
    <property type="project" value="InterPro"/>
</dbReference>
<name>A0A383VUK9_TETOB</name>
<dbReference type="Proteomes" id="UP000256970">
    <property type="component" value="Unassembled WGS sequence"/>
</dbReference>
<feature type="compositionally biased region" description="Low complexity" evidence="1">
    <location>
        <begin position="674"/>
        <end position="692"/>
    </location>
</feature>